<dbReference type="OrthoDB" id="24847at2"/>
<feature type="domain" description="BD-FAE-like" evidence="3">
    <location>
        <begin position="160"/>
        <end position="354"/>
    </location>
</feature>
<evidence type="ECO:0000313" key="5">
    <source>
        <dbReference type="Proteomes" id="UP000010472"/>
    </source>
</evidence>
<keyword evidence="5" id="KW-1185">Reference proteome</keyword>
<sequence length="399" mass="43633">MVKLFKVGYFGLTLFISAAVLFLSAWIVIPAPTSLLLPLGVGAPEISPILAVGNAIALLLSLPGSKHSWLSRFALFCSALGLILSTIPLVQLPSTLTSSNKAMQAALGSGYMEKVPQQLQAQMRPHPFVLTEVFTGITDSKVRQTSGIRFATPDGVPLSLEIYRPISVGKYPTIVTIYGGSWQRGSPVNDAAFNRYMAARGYTVIAVDYRHSPKYRFPAQLEDVQTALSFIRDHAQEYEVDSERIALLGRSAGAHLAMLAAYQKDAAPIKAVVSYYGPVDLVRGYTDPPFPNPINTNAVLEAFLGGSPKEFPLLYQQASPISYVTPGLPPTLLIYGGRDHLVEAKYGESLYQRLRDAGNTVLFLEIPWAEHAFDAIYSGISNQLALYYTERFLAWALQN</sequence>
<protein>
    <submittedName>
        <fullName evidence="4">Esterase/lipase/thioesterase, putative</fullName>
    </submittedName>
</protein>
<evidence type="ECO:0000259" key="3">
    <source>
        <dbReference type="Pfam" id="PF20434"/>
    </source>
</evidence>
<dbReference type="PANTHER" id="PTHR48081">
    <property type="entry name" value="AB HYDROLASE SUPERFAMILY PROTEIN C4A8.06C"/>
    <property type="match status" value="1"/>
</dbReference>
<dbReference type="SUPFAM" id="SSF53474">
    <property type="entry name" value="alpha/beta-Hydrolases"/>
    <property type="match status" value="1"/>
</dbReference>
<dbReference type="HOGENOM" id="CLU_057840_0_0_3"/>
<dbReference type="PATRIC" id="fig|1173022.3.peg.1165"/>
<dbReference type="Gene3D" id="3.40.50.1820">
    <property type="entry name" value="alpha/beta hydrolase"/>
    <property type="match status" value="1"/>
</dbReference>
<dbReference type="Pfam" id="PF20434">
    <property type="entry name" value="BD-FAE"/>
    <property type="match status" value="1"/>
</dbReference>
<name>K9VV51_9CYAN</name>
<accession>K9VV51</accession>
<gene>
    <name evidence="4" type="ORF">Cri9333_1075</name>
</gene>
<dbReference type="STRING" id="1173022.Cri9333_1075"/>
<proteinExistence type="predicted"/>
<keyword evidence="2" id="KW-0812">Transmembrane</keyword>
<dbReference type="InterPro" id="IPR049492">
    <property type="entry name" value="BD-FAE-like_dom"/>
</dbReference>
<dbReference type="Proteomes" id="UP000010472">
    <property type="component" value="Chromosome"/>
</dbReference>
<reference evidence="4 5" key="1">
    <citation type="submission" date="2012-06" db="EMBL/GenBank/DDBJ databases">
        <title>Finished chromosome of genome of Crinalium epipsammum PCC 9333.</title>
        <authorList>
            <consortium name="US DOE Joint Genome Institute"/>
            <person name="Gugger M."/>
            <person name="Coursin T."/>
            <person name="Rippka R."/>
            <person name="Tandeau De Marsac N."/>
            <person name="Huntemann M."/>
            <person name="Wei C.-L."/>
            <person name="Han J."/>
            <person name="Detter J.C."/>
            <person name="Han C."/>
            <person name="Tapia R."/>
            <person name="Davenport K."/>
            <person name="Daligault H."/>
            <person name="Erkkila T."/>
            <person name="Gu W."/>
            <person name="Munk A.C.C."/>
            <person name="Teshima H."/>
            <person name="Xu Y."/>
            <person name="Chain P."/>
            <person name="Chen A."/>
            <person name="Krypides N."/>
            <person name="Mavromatis K."/>
            <person name="Markowitz V."/>
            <person name="Szeto E."/>
            <person name="Ivanova N."/>
            <person name="Mikhailova N."/>
            <person name="Ovchinnikova G."/>
            <person name="Pagani I."/>
            <person name="Pati A."/>
            <person name="Goodwin L."/>
            <person name="Peters L."/>
            <person name="Pitluck S."/>
            <person name="Woyke T."/>
            <person name="Kerfeld C."/>
        </authorList>
    </citation>
    <scope>NUCLEOTIDE SEQUENCE [LARGE SCALE GENOMIC DNA]</scope>
    <source>
        <strain evidence="4 5">PCC 9333</strain>
    </source>
</reference>
<dbReference type="InterPro" id="IPR050300">
    <property type="entry name" value="GDXG_lipolytic_enzyme"/>
</dbReference>
<dbReference type="AlphaFoldDB" id="K9VV51"/>
<dbReference type="RefSeq" id="WP_015202110.1">
    <property type="nucleotide sequence ID" value="NC_019753.1"/>
</dbReference>
<dbReference type="InterPro" id="IPR029058">
    <property type="entry name" value="AB_hydrolase_fold"/>
</dbReference>
<evidence type="ECO:0000256" key="2">
    <source>
        <dbReference type="SAM" id="Phobius"/>
    </source>
</evidence>
<feature type="transmembrane region" description="Helical" evidence="2">
    <location>
        <begin position="73"/>
        <end position="92"/>
    </location>
</feature>
<dbReference type="GO" id="GO:0016787">
    <property type="term" value="F:hydrolase activity"/>
    <property type="evidence" value="ECO:0007669"/>
    <property type="project" value="UniProtKB-KW"/>
</dbReference>
<dbReference type="EMBL" id="CP003620">
    <property type="protein sequence ID" value="AFZ11988.1"/>
    <property type="molecule type" value="Genomic_DNA"/>
</dbReference>
<dbReference type="eggNOG" id="COG0657">
    <property type="taxonomic scope" value="Bacteria"/>
</dbReference>
<feature type="transmembrane region" description="Helical" evidence="2">
    <location>
        <begin position="35"/>
        <end position="61"/>
    </location>
</feature>
<feature type="transmembrane region" description="Helical" evidence="2">
    <location>
        <begin position="7"/>
        <end position="29"/>
    </location>
</feature>
<keyword evidence="2" id="KW-0472">Membrane</keyword>
<keyword evidence="2" id="KW-1133">Transmembrane helix</keyword>
<dbReference type="KEGG" id="cep:Cri9333_1075"/>
<evidence type="ECO:0000313" key="4">
    <source>
        <dbReference type="EMBL" id="AFZ11988.1"/>
    </source>
</evidence>
<organism evidence="4 5">
    <name type="scientific">Crinalium epipsammum PCC 9333</name>
    <dbReference type="NCBI Taxonomy" id="1173022"/>
    <lineage>
        <taxon>Bacteria</taxon>
        <taxon>Bacillati</taxon>
        <taxon>Cyanobacteriota</taxon>
        <taxon>Cyanophyceae</taxon>
        <taxon>Gomontiellales</taxon>
        <taxon>Gomontiellaceae</taxon>
        <taxon>Crinalium</taxon>
    </lineage>
</organism>
<evidence type="ECO:0000256" key="1">
    <source>
        <dbReference type="ARBA" id="ARBA00022801"/>
    </source>
</evidence>
<keyword evidence="1" id="KW-0378">Hydrolase</keyword>